<protein>
    <submittedName>
        <fullName evidence="4">Uncharacterized protein</fullName>
    </submittedName>
</protein>
<dbReference type="EMBL" id="GDHC01000730">
    <property type="protein sequence ID" value="JAQ17899.1"/>
    <property type="molecule type" value="Transcribed_RNA"/>
</dbReference>
<keyword evidence="1" id="KW-0812">Transmembrane</keyword>
<evidence type="ECO:0000256" key="1">
    <source>
        <dbReference type="SAM" id="Phobius"/>
    </source>
</evidence>
<feature type="transmembrane region" description="Helical" evidence="1">
    <location>
        <begin position="85"/>
        <end position="106"/>
    </location>
</feature>
<sequence length="107" mass="11822">MRKFIRFLGPGTILLQSAAPVSSQALFDDEVFVENEEDYDDVVYKTDDTVDSDEAAFVDQDAASFANPQIPNIHNTPKEQAVQDVQSIGVFIPLSVLVTIFVLFVVV</sequence>
<keyword evidence="1" id="KW-1133">Transmembrane helix</keyword>
<proteinExistence type="predicted"/>
<keyword evidence="1" id="KW-0472">Membrane</keyword>
<evidence type="ECO:0000256" key="2">
    <source>
        <dbReference type="SAM" id="SignalP"/>
    </source>
</evidence>
<accession>A0A146MEK9</accession>
<evidence type="ECO:0000313" key="3">
    <source>
        <dbReference type="EMBL" id="JAQ17881.1"/>
    </source>
</evidence>
<gene>
    <name evidence="3" type="ORF">g.11597</name>
    <name evidence="4" type="ORF">g.11601</name>
</gene>
<keyword evidence="2" id="KW-0732">Signal</keyword>
<feature type="chain" id="PRO_5007527830" evidence="2">
    <location>
        <begin position="24"/>
        <end position="107"/>
    </location>
</feature>
<dbReference type="AlphaFoldDB" id="A0A146MEK9"/>
<name>A0A146MEK9_LYGHE</name>
<evidence type="ECO:0000313" key="4">
    <source>
        <dbReference type="EMBL" id="JAQ17899.1"/>
    </source>
</evidence>
<feature type="signal peptide" evidence="2">
    <location>
        <begin position="1"/>
        <end position="23"/>
    </location>
</feature>
<organism evidence="4">
    <name type="scientific">Lygus hesperus</name>
    <name type="common">Western plant bug</name>
    <dbReference type="NCBI Taxonomy" id="30085"/>
    <lineage>
        <taxon>Eukaryota</taxon>
        <taxon>Metazoa</taxon>
        <taxon>Ecdysozoa</taxon>
        <taxon>Arthropoda</taxon>
        <taxon>Hexapoda</taxon>
        <taxon>Insecta</taxon>
        <taxon>Pterygota</taxon>
        <taxon>Neoptera</taxon>
        <taxon>Paraneoptera</taxon>
        <taxon>Hemiptera</taxon>
        <taxon>Heteroptera</taxon>
        <taxon>Panheteroptera</taxon>
        <taxon>Cimicomorpha</taxon>
        <taxon>Miridae</taxon>
        <taxon>Mirini</taxon>
        <taxon>Lygus</taxon>
    </lineage>
</organism>
<reference evidence="4" key="1">
    <citation type="journal article" date="2016" name="Gigascience">
        <title>De novo construction of an expanded transcriptome assembly for the western tarnished plant bug, Lygus hesperus.</title>
        <authorList>
            <person name="Tassone E.E."/>
            <person name="Geib S.M."/>
            <person name="Hall B."/>
            <person name="Fabrick J.A."/>
            <person name="Brent C.S."/>
            <person name="Hull J.J."/>
        </authorList>
    </citation>
    <scope>NUCLEOTIDE SEQUENCE</scope>
</reference>
<dbReference type="EMBL" id="GDHC01000748">
    <property type="protein sequence ID" value="JAQ17881.1"/>
    <property type="molecule type" value="Transcribed_RNA"/>
</dbReference>